<keyword evidence="2" id="KW-1185">Reference proteome</keyword>
<protein>
    <submittedName>
        <fullName evidence="1">Uncharacterized protein</fullName>
    </submittedName>
</protein>
<reference evidence="1 2" key="1">
    <citation type="submission" date="2019-03" db="EMBL/GenBank/DDBJ databases">
        <title>Draft genome sequences of novel Actinobacteria.</title>
        <authorList>
            <person name="Sahin N."/>
            <person name="Ay H."/>
            <person name="Saygin H."/>
        </authorList>
    </citation>
    <scope>NUCLEOTIDE SEQUENCE [LARGE SCALE GENOMIC DNA]</scope>
    <source>
        <strain evidence="1 2">CH32</strain>
    </source>
</reference>
<dbReference type="AlphaFoldDB" id="A0A4R4YKH8"/>
<gene>
    <name evidence="1" type="ORF">E1286_26485</name>
</gene>
<proteinExistence type="predicted"/>
<name>A0A4R4YKH8_9ACTN</name>
<dbReference type="RefSeq" id="WP_132616534.1">
    <property type="nucleotide sequence ID" value="NZ_SMKQ01000095.1"/>
</dbReference>
<dbReference type="Proteomes" id="UP000295302">
    <property type="component" value="Unassembled WGS sequence"/>
</dbReference>
<evidence type="ECO:0000313" key="2">
    <source>
        <dbReference type="Proteomes" id="UP000295302"/>
    </source>
</evidence>
<comment type="caution">
    <text evidence="1">The sequence shown here is derived from an EMBL/GenBank/DDBJ whole genome shotgun (WGS) entry which is preliminary data.</text>
</comment>
<dbReference type="EMBL" id="SMKQ01000095">
    <property type="protein sequence ID" value="TDD44644.1"/>
    <property type="molecule type" value="Genomic_DNA"/>
</dbReference>
<sequence length="119" mass="12896">MAVARVLVIGLDPARIQGWDPAPVQAAMARGQARFDDHGIEADWCLVAPDENPEGVIAEALARGDHECVVIGGGIRKEESLCELFEKVVNLVRRHAPDAAIAFNSSPQDCVDAALRWLR</sequence>
<evidence type="ECO:0000313" key="1">
    <source>
        <dbReference type="EMBL" id="TDD44644.1"/>
    </source>
</evidence>
<accession>A0A4R4YKH8</accession>
<organism evidence="1 2">
    <name type="scientific">Nonomuraea terrae</name>
    <dbReference type="NCBI Taxonomy" id="2530383"/>
    <lineage>
        <taxon>Bacteria</taxon>
        <taxon>Bacillati</taxon>
        <taxon>Actinomycetota</taxon>
        <taxon>Actinomycetes</taxon>
        <taxon>Streptosporangiales</taxon>
        <taxon>Streptosporangiaceae</taxon>
        <taxon>Nonomuraea</taxon>
    </lineage>
</organism>
<dbReference type="OrthoDB" id="1495085at2"/>